<evidence type="ECO:0000256" key="1">
    <source>
        <dbReference type="ARBA" id="ARBA00010699"/>
    </source>
</evidence>
<dbReference type="AlphaFoldDB" id="A0A7C5QLN8"/>
<dbReference type="InterPro" id="IPR044135">
    <property type="entry name" value="Met-tRNA-FMT_C"/>
</dbReference>
<dbReference type="GO" id="GO:0004479">
    <property type="term" value="F:methionyl-tRNA formyltransferase activity"/>
    <property type="evidence" value="ECO:0007669"/>
    <property type="project" value="UniProtKB-EC"/>
</dbReference>
<dbReference type="CDD" id="cd08646">
    <property type="entry name" value="FMT_core_Met-tRNA-FMT_N"/>
    <property type="match status" value="1"/>
</dbReference>
<dbReference type="InterPro" id="IPR001555">
    <property type="entry name" value="GART_AS"/>
</dbReference>
<dbReference type="NCBIfam" id="TIGR00460">
    <property type="entry name" value="fmt"/>
    <property type="match status" value="1"/>
</dbReference>
<dbReference type="Gene3D" id="3.40.50.12230">
    <property type="match status" value="1"/>
</dbReference>
<dbReference type="Pfam" id="PF02911">
    <property type="entry name" value="Formyl_trans_C"/>
    <property type="match status" value="1"/>
</dbReference>
<dbReference type="SUPFAM" id="SSF50486">
    <property type="entry name" value="FMT C-terminal domain-like"/>
    <property type="match status" value="1"/>
</dbReference>
<evidence type="ECO:0000313" key="7">
    <source>
        <dbReference type="EMBL" id="HHJ64480.1"/>
    </source>
</evidence>
<evidence type="ECO:0000256" key="2">
    <source>
        <dbReference type="ARBA" id="ARBA00012261"/>
    </source>
</evidence>
<protein>
    <recommendedName>
        <fullName evidence="2">methionyl-tRNA formyltransferase</fullName>
        <ecNumber evidence="2">2.1.2.9</ecNumber>
    </recommendedName>
</protein>
<evidence type="ECO:0000256" key="3">
    <source>
        <dbReference type="ARBA" id="ARBA00022679"/>
    </source>
</evidence>
<feature type="domain" description="Formyl transferase N-terminal" evidence="5">
    <location>
        <begin position="1"/>
        <end position="101"/>
    </location>
</feature>
<dbReference type="CDD" id="cd08704">
    <property type="entry name" value="Met_tRNA_FMT_C"/>
    <property type="match status" value="1"/>
</dbReference>
<dbReference type="EMBL" id="DRNB01000222">
    <property type="protein sequence ID" value="HHJ64480.1"/>
    <property type="molecule type" value="Genomic_DNA"/>
</dbReference>
<evidence type="ECO:0000259" key="5">
    <source>
        <dbReference type="Pfam" id="PF00551"/>
    </source>
</evidence>
<keyword evidence="3 7" id="KW-0808">Transferase</keyword>
<name>A0A7C5QLN8_AQUAO</name>
<comment type="similarity">
    <text evidence="1">Belongs to the Fmt family.</text>
</comment>
<dbReference type="InterPro" id="IPR002376">
    <property type="entry name" value="Formyl_transf_N"/>
</dbReference>
<dbReference type="InterPro" id="IPR041711">
    <property type="entry name" value="Met-tRNA-FMT_N"/>
</dbReference>
<feature type="non-terminal residue" evidence="7">
    <location>
        <position position="1"/>
    </location>
</feature>
<dbReference type="EC" id="2.1.2.9" evidence="2"/>
<dbReference type="InterPro" id="IPR036477">
    <property type="entry name" value="Formyl_transf_N_sf"/>
</dbReference>
<dbReference type="SUPFAM" id="SSF53328">
    <property type="entry name" value="Formyltransferase"/>
    <property type="match status" value="1"/>
</dbReference>
<accession>A0A7C5QLN8</accession>
<dbReference type="PROSITE" id="PS00373">
    <property type="entry name" value="GART"/>
    <property type="match status" value="1"/>
</dbReference>
<evidence type="ECO:0000259" key="6">
    <source>
        <dbReference type="Pfam" id="PF02911"/>
    </source>
</evidence>
<dbReference type="Pfam" id="PF00551">
    <property type="entry name" value="Formyl_trans_N"/>
    <property type="match status" value="1"/>
</dbReference>
<dbReference type="GO" id="GO:0005829">
    <property type="term" value="C:cytosol"/>
    <property type="evidence" value="ECO:0007669"/>
    <property type="project" value="TreeGrafter"/>
</dbReference>
<dbReference type="InterPro" id="IPR011034">
    <property type="entry name" value="Formyl_transferase-like_C_sf"/>
</dbReference>
<organism evidence="7">
    <name type="scientific">Aquifex aeolicus</name>
    <dbReference type="NCBI Taxonomy" id="63363"/>
    <lineage>
        <taxon>Bacteria</taxon>
        <taxon>Pseudomonadati</taxon>
        <taxon>Aquificota</taxon>
        <taxon>Aquificia</taxon>
        <taxon>Aquificales</taxon>
        <taxon>Aquificaceae</taxon>
        <taxon>Aquifex</taxon>
    </lineage>
</organism>
<feature type="domain" description="Formyl transferase C-terminal" evidence="6">
    <location>
        <begin position="128"/>
        <end position="216"/>
    </location>
</feature>
<comment type="caution">
    <text evidence="7">The sequence shown here is derived from an EMBL/GenBank/DDBJ whole genome shotgun (WGS) entry which is preliminary data.</text>
</comment>
<dbReference type="PANTHER" id="PTHR11138:SF5">
    <property type="entry name" value="METHIONYL-TRNA FORMYLTRANSFERASE, MITOCHONDRIAL"/>
    <property type="match status" value="1"/>
</dbReference>
<dbReference type="Proteomes" id="UP000885792">
    <property type="component" value="Unassembled WGS sequence"/>
</dbReference>
<dbReference type="InterPro" id="IPR005794">
    <property type="entry name" value="Fmt"/>
</dbReference>
<sequence>PDCAVVVAYGRILPPEFLRIPPRGVVNLHASLLPRFRGAAPVQRALMAGEKVTGNTVMLVNERLDAGDILAQEKIPVKEEDNCLTLSRILSLKGADLLVRTLDLWFRGKITPVPQREEEATYAPPILREELRICWKAPALSVRDRVRGLYPNAYAHFRGKRIKILRVAPTEGEGEPGEILKGEGFRVACGRGAVRVLELISPKGRRVSGEEFLRGYSPEEGELLK</sequence>
<dbReference type="PANTHER" id="PTHR11138">
    <property type="entry name" value="METHIONYL-TRNA FORMYLTRANSFERASE"/>
    <property type="match status" value="1"/>
</dbReference>
<evidence type="ECO:0000256" key="4">
    <source>
        <dbReference type="ARBA" id="ARBA00022917"/>
    </source>
</evidence>
<proteinExistence type="inferred from homology"/>
<reference evidence="7" key="1">
    <citation type="journal article" date="2020" name="mSystems">
        <title>Genome- and Community-Level Interaction Insights into Carbon Utilization and Element Cycling Functions of Hydrothermarchaeota in Hydrothermal Sediment.</title>
        <authorList>
            <person name="Zhou Z."/>
            <person name="Liu Y."/>
            <person name="Xu W."/>
            <person name="Pan J."/>
            <person name="Luo Z.H."/>
            <person name="Li M."/>
        </authorList>
    </citation>
    <scope>NUCLEOTIDE SEQUENCE [LARGE SCALE GENOMIC DNA]</scope>
    <source>
        <strain evidence="7">HyVt-501</strain>
    </source>
</reference>
<dbReference type="InterPro" id="IPR005793">
    <property type="entry name" value="Formyl_trans_C"/>
</dbReference>
<gene>
    <name evidence="7" type="primary">fmt</name>
    <name evidence="7" type="ORF">ENJ61_06185</name>
</gene>
<keyword evidence="4" id="KW-0648">Protein biosynthesis</keyword>